<feature type="transmembrane region" description="Helical" evidence="1">
    <location>
        <begin position="33"/>
        <end position="51"/>
    </location>
</feature>
<dbReference type="EMBL" id="MH179473">
    <property type="protein sequence ID" value="AWH15402.1"/>
    <property type="molecule type" value="Genomic_DNA"/>
</dbReference>
<evidence type="ECO:0000256" key="1">
    <source>
        <dbReference type="SAM" id="Phobius"/>
    </source>
</evidence>
<keyword evidence="1" id="KW-1133">Transmembrane helix</keyword>
<dbReference type="RefSeq" id="YP_009801215.1">
    <property type="nucleotide sequence ID" value="NC_047966.1"/>
</dbReference>
<protein>
    <submittedName>
        <fullName evidence="2">Holin</fullName>
    </submittedName>
</protein>
<reference evidence="2" key="1">
    <citation type="submission" date="2018-03" db="EMBL/GenBank/DDBJ databases">
        <title>Complete genome sequences of new Aeromonas and Pseudomonas phages promising in phage therapy dedicated to aquaculture.</title>
        <authorList>
            <person name="Kolsut J."/>
            <person name="Wojcik E."/>
            <person name="Wojtasik A."/>
            <person name="Dastych J."/>
        </authorList>
    </citation>
    <scope>NUCLEOTIDE SEQUENCE [LARGE SCALE GENOMIC DNA]</scope>
</reference>
<sequence length="62" mass="6939">MWLVDEAVEKVAPIAPPAAVAGLSVLGVSLQDWVYIWTLVYIAIQILKPAIKWAIQKWRGHD</sequence>
<keyword evidence="1" id="KW-0812">Transmembrane</keyword>
<dbReference type="GO" id="GO:0044659">
    <property type="term" value="P:viral release from host cell by cytolysis"/>
    <property type="evidence" value="ECO:0007669"/>
    <property type="project" value="InterPro"/>
</dbReference>
<name>A0A2S1PFQ7_9CAUD</name>
<dbReference type="KEGG" id="vg:54991726"/>
<keyword evidence="3" id="KW-1185">Reference proteome</keyword>
<dbReference type="GeneID" id="54991726"/>
<dbReference type="Proteomes" id="UP000246930">
    <property type="component" value="Segment"/>
</dbReference>
<evidence type="ECO:0000313" key="3">
    <source>
        <dbReference type="Proteomes" id="UP000246930"/>
    </source>
</evidence>
<proteinExistence type="predicted"/>
<keyword evidence="1" id="KW-0472">Membrane</keyword>
<dbReference type="Pfam" id="PF10746">
    <property type="entry name" value="Phage_holin_2_2"/>
    <property type="match status" value="1"/>
</dbReference>
<organism evidence="2 3">
    <name type="scientific">Aeromonas phage 25AhydR2PP</name>
    <dbReference type="NCBI Taxonomy" id="2163976"/>
    <lineage>
        <taxon>Viruses</taxon>
        <taxon>Duplodnaviria</taxon>
        <taxon>Heunggongvirae</taxon>
        <taxon>Uroviricota</taxon>
        <taxon>Caudoviricetes</taxon>
        <taxon>Autographivirales</taxon>
        <taxon>Autonotataviridae</taxon>
        <taxon>Aerosvirus</taxon>
        <taxon>Aerosvirus av25AhydR2PP</taxon>
    </lineage>
</organism>
<evidence type="ECO:0000313" key="2">
    <source>
        <dbReference type="EMBL" id="AWH15402.1"/>
    </source>
</evidence>
<dbReference type="InterPro" id="IPR019682">
    <property type="entry name" value="Phage_T7_Gp17.5_holin"/>
</dbReference>
<accession>A0A2S1PFQ7</accession>